<proteinExistence type="predicted"/>
<sequence>MAKQQGKLLLVKIGDGAATELFSTLCGLQSKTLTVNNNSFDVTTQDCTAPGGQLWQELMTGMRSVEVSGNGVFEGGTTLDRFIAIAYGSGAVDTADAIGNFEVIVPDLGTFAGAFHVNSTEYGGEQEGAATYSFSLASSGAVTFTAAV</sequence>
<dbReference type="PRINTS" id="PR01996">
    <property type="entry name" value="MTP1FAMILY"/>
</dbReference>
<dbReference type="NCBIfam" id="TIGR02126">
    <property type="entry name" value="phgtail_TP901_1"/>
    <property type="match status" value="1"/>
</dbReference>
<dbReference type="InterPro" id="IPR022344">
    <property type="entry name" value="GTA_major-tail"/>
</dbReference>
<accession>A0A0F9V840</accession>
<evidence type="ECO:0000313" key="1">
    <source>
        <dbReference type="EMBL" id="KKN69711.1"/>
    </source>
</evidence>
<dbReference type="Pfam" id="PF06199">
    <property type="entry name" value="Phage_tail_2"/>
    <property type="match status" value="1"/>
</dbReference>
<dbReference type="EMBL" id="LAZR01000420">
    <property type="protein sequence ID" value="KKN69711.1"/>
    <property type="molecule type" value="Genomic_DNA"/>
</dbReference>
<evidence type="ECO:0008006" key="2">
    <source>
        <dbReference type="Google" id="ProtNLM"/>
    </source>
</evidence>
<dbReference type="AlphaFoldDB" id="A0A0F9V840"/>
<reference evidence="1" key="1">
    <citation type="journal article" date="2015" name="Nature">
        <title>Complex archaea that bridge the gap between prokaryotes and eukaryotes.</title>
        <authorList>
            <person name="Spang A."/>
            <person name="Saw J.H."/>
            <person name="Jorgensen S.L."/>
            <person name="Zaremba-Niedzwiedzka K."/>
            <person name="Martijn J."/>
            <person name="Lind A.E."/>
            <person name="van Eijk R."/>
            <person name="Schleper C."/>
            <person name="Guy L."/>
            <person name="Ettema T.J."/>
        </authorList>
    </citation>
    <scope>NUCLEOTIDE SEQUENCE</scope>
</reference>
<gene>
    <name evidence="1" type="ORF">LCGC14_0438110</name>
</gene>
<protein>
    <recommendedName>
        <fullName evidence="2">Phage major tail protein, TP901-1 family</fullName>
    </recommendedName>
</protein>
<organism evidence="1">
    <name type="scientific">marine sediment metagenome</name>
    <dbReference type="NCBI Taxonomy" id="412755"/>
    <lineage>
        <taxon>unclassified sequences</taxon>
        <taxon>metagenomes</taxon>
        <taxon>ecological metagenomes</taxon>
    </lineage>
</organism>
<dbReference type="InterPro" id="IPR011855">
    <property type="entry name" value="Phgtail_TP901_1"/>
</dbReference>
<comment type="caution">
    <text evidence="1">The sequence shown here is derived from an EMBL/GenBank/DDBJ whole genome shotgun (WGS) entry which is preliminary data.</text>
</comment>
<name>A0A0F9V840_9ZZZZ</name>